<dbReference type="Proteomes" id="UP000501568">
    <property type="component" value="Chromosome"/>
</dbReference>
<evidence type="ECO:0000313" key="3">
    <source>
        <dbReference type="EMBL" id="QIG79995.1"/>
    </source>
</evidence>
<evidence type="ECO:0000259" key="2">
    <source>
        <dbReference type="Pfam" id="PF13550"/>
    </source>
</evidence>
<feature type="region of interest" description="Disordered" evidence="1">
    <location>
        <begin position="501"/>
        <end position="531"/>
    </location>
</feature>
<name>A0A6G6Y502_9SPHN</name>
<reference evidence="3 4" key="1">
    <citation type="submission" date="2020-02" db="EMBL/GenBank/DDBJ databases">
        <authorList>
            <person name="Zheng R.K."/>
            <person name="Sun C.M."/>
        </authorList>
    </citation>
    <scope>NUCLEOTIDE SEQUENCE [LARGE SCALE GENOMIC DNA]</scope>
    <source>
        <strain evidence="4">zrk23</strain>
    </source>
</reference>
<dbReference type="KEGG" id="spzr:G5C33_09545"/>
<dbReference type="AlphaFoldDB" id="A0A6G6Y502"/>
<organism evidence="3 4">
    <name type="scientific">Stakelama tenebrarum</name>
    <dbReference type="NCBI Taxonomy" id="2711215"/>
    <lineage>
        <taxon>Bacteria</taxon>
        <taxon>Pseudomonadati</taxon>
        <taxon>Pseudomonadota</taxon>
        <taxon>Alphaproteobacteria</taxon>
        <taxon>Sphingomonadales</taxon>
        <taxon>Sphingomonadaceae</taxon>
        <taxon>Stakelama</taxon>
    </lineage>
</organism>
<keyword evidence="4" id="KW-1185">Reference proteome</keyword>
<feature type="region of interest" description="Disordered" evidence="1">
    <location>
        <begin position="717"/>
        <end position="736"/>
    </location>
</feature>
<dbReference type="EMBL" id="CP049109">
    <property type="protein sequence ID" value="QIG79995.1"/>
    <property type="molecule type" value="Genomic_DNA"/>
</dbReference>
<evidence type="ECO:0000256" key="1">
    <source>
        <dbReference type="SAM" id="MobiDB-lite"/>
    </source>
</evidence>
<feature type="domain" description="Tip attachment protein J" evidence="2">
    <location>
        <begin position="307"/>
        <end position="465"/>
    </location>
</feature>
<protein>
    <recommendedName>
        <fullName evidence="2">Tip attachment protein J domain-containing protein</fullName>
    </recommendedName>
</protein>
<dbReference type="RefSeq" id="WP_165326999.1">
    <property type="nucleotide sequence ID" value="NZ_CP049109.1"/>
</dbReference>
<dbReference type="InterPro" id="IPR032876">
    <property type="entry name" value="J_dom"/>
</dbReference>
<proteinExistence type="predicted"/>
<gene>
    <name evidence="3" type="ORF">G5C33_09545</name>
</gene>
<dbReference type="Pfam" id="PF13550">
    <property type="entry name" value="Phage-tail_3"/>
    <property type="match status" value="1"/>
</dbReference>
<evidence type="ECO:0000313" key="4">
    <source>
        <dbReference type="Proteomes" id="UP000501568"/>
    </source>
</evidence>
<sequence>MSDFVKTVAITVGQIAAAAGGYILGGPLGAAIASTLFSLGASALLRNSPSRQAQELRIKIGETPRKAIFGRAATAGDLADAFNYGGKSKTDWEVLVIDLADHECDAIEGYWLDDKYFAWPGNGTQPAVGEGQLWMWFLPGTESQTVPSILVDHGGWSADDRGRGLCRMVVAYKADSSDEKAPELPTRPTFLFVLRGAKLYDLRKDSTVAGGSGLHRWNDPSTWEWTDNAEICRDNYDRGIYACNRVDQPDQLLIGRGLAPEQIPADSVIAAANVCDEDVALAAGGSEKRYRASGVVSAAESFGEVEEAFAAAMGGVVIQPEGGIGVDPGMAKPVVAEITDDDLIVGTAREFEDYRGEADQQWVNTVAARYVEPDQKWADHGCPVRRVSADVTADAGQRLATPTLRFVTSGTQAQRVAEIIRRLGRLLKTGKIVLGPRFAHLEEGDWIGWTSARYLKGARVVFRIESYSLDQKWQNTLALREIAANVFIWSTADEIADGTTAEAQTPPDQYAAPESGSWALSATSEGEGGQSVPAAAFTGAVDDPYAAQIQFEVRVYDAGATEDENWERAVLAPVSTTVQMISGLAPLTDYEGAVSFRYGAGVASERLILGPVTMPANGETANLVINSYPVGAALSASDATADVSIGAHTRRYPDKDVSVDAGSITGLSFETGYYVGYEDAARAGGSVTYAAYATAADAGPSPAHPYRHFVGFIQTPVSGGGDVDGEPGAPPWWKIE</sequence>
<accession>A0A6G6Y502</accession>